<dbReference type="Proteomes" id="UP000184041">
    <property type="component" value="Unassembled WGS sequence"/>
</dbReference>
<evidence type="ECO:0000256" key="6">
    <source>
        <dbReference type="ARBA" id="ARBA00022692"/>
    </source>
</evidence>
<keyword evidence="6 16" id="KW-0812">Transmembrane</keyword>
<feature type="transmembrane region" description="Helical" evidence="18">
    <location>
        <begin position="23"/>
        <end position="47"/>
    </location>
</feature>
<dbReference type="GO" id="GO:0020037">
    <property type="term" value="F:heme binding"/>
    <property type="evidence" value="ECO:0007669"/>
    <property type="project" value="InterPro"/>
</dbReference>
<dbReference type="EC" id="7.1.1.9" evidence="17"/>
<evidence type="ECO:0000256" key="12">
    <source>
        <dbReference type="ARBA" id="ARBA00023008"/>
    </source>
</evidence>
<dbReference type="EMBL" id="FQUS01000004">
    <property type="protein sequence ID" value="SHE94359.1"/>
    <property type="molecule type" value="Genomic_DNA"/>
</dbReference>
<dbReference type="Gene3D" id="1.10.287.90">
    <property type="match status" value="1"/>
</dbReference>
<evidence type="ECO:0000259" key="21">
    <source>
        <dbReference type="PROSITE" id="PS51007"/>
    </source>
</evidence>
<dbReference type="GO" id="GO:0005886">
    <property type="term" value="C:plasma membrane"/>
    <property type="evidence" value="ECO:0007669"/>
    <property type="project" value="UniProtKB-SubCell"/>
</dbReference>
<dbReference type="InterPro" id="IPR002429">
    <property type="entry name" value="CcO_II-like_C"/>
</dbReference>
<feature type="domain" description="Cytochrome oxidase subunit II transmembrane region profile" evidence="20">
    <location>
        <begin position="1"/>
        <end position="97"/>
    </location>
</feature>
<dbReference type="Gene3D" id="1.10.760.10">
    <property type="entry name" value="Cytochrome c-like domain"/>
    <property type="match status" value="1"/>
</dbReference>
<dbReference type="PROSITE" id="PS00078">
    <property type="entry name" value="COX2"/>
    <property type="match status" value="1"/>
</dbReference>
<dbReference type="InterPro" id="IPR036909">
    <property type="entry name" value="Cyt_c-like_dom_sf"/>
</dbReference>
<evidence type="ECO:0000256" key="8">
    <source>
        <dbReference type="ARBA" id="ARBA00022967"/>
    </source>
</evidence>
<evidence type="ECO:0000313" key="23">
    <source>
        <dbReference type="Proteomes" id="UP000184041"/>
    </source>
</evidence>
<keyword evidence="7 15" id="KW-0479">Metal-binding</keyword>
<dbReference type="PROSITE" id="PS50857">
    <property type="entry name" value="COX2_CUA"/>
    <property type="match status" value="1"/>
</dbReference>
<protein>
    <recommendedName>
        <fullName evidence="17">Cytochrome c oxidase subunit 2</fullName>
        <ecNumber evidence="17">7.1.1.9</ecNumber>
    </recommendedName>
</protein>
<comment type="catalytic activity">
    <reaction evidence="17">
        <text>4 Fe(II)-[cytochrome c] + O2 + 8 H(+)(in) = 4 Fe(III)-[cytochrome c] + 2 H2O + 4 H(+)(out)</text>
        <dbReference type="Rhea" id="RHEA:11436"/>
        <dbReference type="Rhea" id="RHEA-COMP:10350"/>
        <dbReference type="Rhea" id="RHEA-COMP:14399"/>
        <dbReference type="ChEBI" id="CHEBI:15377"/>
        <dbReference type="ChEBI" id="CHEBI:15378"/>
        <dbReference type="ChEBI" id="CHEBI:15379"/>
        <dbReference type="ChEBI" id="CHEBI:29033"/>
        <dbReference type="ChEBI" id="CHEBI:29034"/>
        <dbReference type="EC" id="7.1.1.9"/>
    </reaction>
</comment>
<dbReference type="GO" id="GO:0042773">
    <property type="term" value="P:ATP synthesis coupled electron transport"/>
    <property type="evidence" value="ECO:0007669"/>
    <property type="project" value="TreeGrafter"/>
</dbReference>
<dbReference type="InterPro" id="IPR014222">
    <property type="entry name" value="Cyt_c_oxidase_su2"/>
</dbReference>
<dbReference type="GO" id="GO:0016491">
    <property type="term" value="F:oxidoreductase activity"/>
    <property type="evidence" value="ECO:0007669"/>
    <property type="project" value="InterPro"/>
</dbReference>
<keyword evidence="8" id="KW-1278">Translocase</keyword>
<dbReference type="Pfam" id="PF00034">
    <property type="entry name" value="Cytochrom_C"/>
    <property type="match status" value="1"/>
</dbReference>
<evidence type="ECO:0000256" key="7">
    <source>
        <dbReference type="ARBA" id="ARBA00022723"/>
    </source>
</evidence>
<gene>
    <name evidence="22" type="ORF">SAMN05443144_104158</name>
</gene>
<evidence type="ECO:0000256" key="3">
    <source>
        <dbReference type="ARBA" id="ARBA00022448"/>
    </source>
</evidence>
<dbReference type="InterPro" id="IPR009056">
    <property type="entry name" value="Cyt_c-like_dom"/>
</dbReference>
<dbReference type="InterPro" id="IPR036257">
    <property type="entry name" value="Cyt_c_oxidase_su2_TM_sf"/>
</dbReference>
<evidence type="ECO:0000256" key="9">
    <source>
        <dbReference type="ARBA" id="ARBA00022982"/>
    </source>
</evidence>
<dbReference type="SUPFAM" id="SSF81464">
    <property type="entry name" value="Cytochrome c oxidase subunit II-like, transmembrane region"/>
    <property type="match status" value="1"/>
</dbReference>
<keyword evidence="5 16" id="KW-0679">Respiratory chain</keyword>
<evidence type="ECO:0000256" key="4">
    <source>
        <dbReference type="ARBA" id="ARBA00022617"/>
    </source>
</evidence>
<name>A0A1M4XLL6_9BACT</name>
<dbReference type="OrthoDB" id="9781261at2"/>
<keyword evidence="10 18" id="KW-1133">Transmembrane helix</keyword>
<comment type="function">
    <text evidence="14 17">Subunits I and II form the functional core of the enzyme complex. Electrons originating in cytochrome c are transferred via heme a and Cu(A) to the binuclear center formed by heme a3 and Cu(B).</text>
</comment>
<accession>A0A1M4XLL6</accession>
<keyword evidence="9 16" id="KW-0249">Electron transport</keyword>
<comment type="similarity">
    <text evidence="2 16">Belongs to the cytochrome c oxidase subunit 2 family.</text>
</comment>
<dbReference type="SUPFAM" id="SSF46626">
    <property type="entry name" value="Cytochrome c"/>
    <property type="match status" value="1"/>
</dbReference>
<dbReference type="PROSITE" id="PS50999">
    <property type="entry name" value="COX2_TM"/>
    <property type="match status" value="1"/>
</dbReference>
<dbReference type="Pfam" id="PF02790">
    <property type="entry name" value="COX2_TM"/>
    <property type="match status" value="1"/>
</dbReference>
<dbReference type="InterPro" id="IPR045187">
    <property type="entry name" value="CcO_II"/>
</dbReference>
<feature type="transmembrane region" description="Helical" evidence="18">
    <location>
        <begin position="68"/>
        <end position="87"/>
    </location>
</feature>
<dbReference type="PROSITE" id="PS51007">
    <property type="entry name" value="CYTC"/>
    <property type="match status" value="1"/>
</dbReference>
<dbReference type="GO" id="GO:0005507">
    <property type="term" value="F:copper ion binding"/>
    <property type="evidence" value="ECO:0007669"/>
    <property type="project" value="InterPro"/>
</dbReference>
<dbReference type="STRING" id="1194090.SAMN05443144_104158"/>
<evidence type="ECO:0000256" key="10">
    <source>
        <dbReference type="ARBA" id="ARBA00022989"/>
    </source>
</evidence>
<organism evidence="22 23">
    <name type="scientific">Fodinibius roseus</name>
    <dbReference type="NCBI Taxonomy" id="1194090"/>
    <lineage>
        <taxon>Bacteria</taxon>
        <taxon>Pseudomonadati</taxon>
        <taxon>Balneolota</taxon>
        <taxon>Balneolia</taxon>
        <taxon>Balneolales</taxon>
        <taxon>Balneolaceae</taxon>
        <taxon>Fodinibius</taxon>
    </lineage>
</organism>
<dbReference type="SUPFAM" id="SSF49503">
    <property type="entry name" value="Cupredoxins"/>
    <property type="match status" value="1"/>
</dbReference>
<dbReference type="CDD" id="cd13915">
    <property type="entry name" value="CuRO_HCO_II_like_2"/>
    <property type="match status" value="1"/>
</dbReference>
<keyword evidence="23" id="KW-1185">Reference proteome</keyword>
<evidence type="ECO:0000256" key="14">
    <source>
        <dbReference type="ARBA" id="ARBA00024688"/>
    </source>
</evidence>
<reference evidence="22 23" key="1">
    <citation type="submission" date="2016-11" db="EMBL/GenBank/DDBJ databases">
        <authorList>
            <person name="Jaros S."/>
            <person name="Januszkiewicz K."/>
            <person name="Wedrychowicz H."/>
        </authorList>
    </citation>
    <scope>NUCLEOTIDE SEQUENCE [LARGE SCALE GENOMIC DNA]</scope>
    <source>
        <strain evidence="22 23">DSM 21986</strain>
    </source>
</reference>
<dbReference type="AlphaFoldDB" id="A0A1M4XLL6"/>
<feature type="domain" description="Cytochrome oxidase subunit II copper A binding" evidence="19">
    <location>
        <begin position="98"/>
        <end position="209"/>
    </location>
</feature>
<evidence type="ECO:0000259" key="19">
    <source>
        <dbReference type="PROSITE" id="PS50857"/>
    </source>
</evidence>
<evidence type="ECO:0000256" key="1">
    <source>
        <dbReference type="ARBA" id="ARBA00004141"/>
    </source>
</evidence>
<evidence type="ECO:0000313" key="22">
    <source>
        <dbReference type="EMBL" id="SHE94359.1"/>
    </source>
</evidence>
<dbReference type="Gene3D" id="2.60.40.420">
    <property type="entry name" value="Cupredoxins - blue copper proteins"/>
    <property type="match status" value="1"/>
</dbReference>
<keyword evidence="3 16" id="KW-0813">Transport</keyword>
<proteinExistence type="inferred from homology"/>
<evidence type="ECO:0000256" key="17">
    <source>
        <dbReference type="RuleBase" id="RU004024"/>
    </source>
</evidence>
<evidence type="ECO:0000256" key="18">
    <source>
        <dbReference type="SAM" id="Phobius"/>
    </source>
</evidence>
<dbReference type="GO" id="GO:0004129">
    <property type="term" value="F:cytochrome-c oxidase activity"/>
    <property type="evidence" value="ECO:0007669"/>
    <property type="project" value="UniProtKB-EC"/>
</dbReference>
<dbReference type="PANTHER" id="PTHR22888:SF9">
    <property type="entry name" value="CYTOCHROME C OXIDASE SUBUNIT 2"/>
    <property type="match status" value="1"/>
</dbReference>
<dbReference type="Pfam" id="PF00116">
    <property type="entry name" value="COX2"/>
    <property type="match status" value="1"/>
</dbReference>
<dbReference type="InterPro" id="IPR008972">
    <property type="entry name" value="Cupredoxin"/>
</dbReference>
<dbReference type="InterPro" id="IPR011759">
    <property type="entry name" value="Cyt_c_oxidase_su2_TM_dom"/>
</dbReference>
<keyword evidence="11 15" id="KW-0408">Iron</keyword>
<evidence type="ECO:0000256" key="2">
    <source>
        <dbReference type="ARBA" id="ARBA00007866"/>
    </source>
</evidence>
<sequence length="316" mass="35440">MDALNDLLLPPAKSTLAHQTDTLFWFVHLSGLVLTIGLIGVLIYFVIKYRRESEDEVTPLITHNNKLEVTWSVIPLIMVLIVFGWGYQVFMEQRVAPDDAYEVNVTGQKWIWQFTYENGARTNGELHVPAGRPVKLIMNSSDVIHSFYVPDYRIKQDVLPGRYTEVWFNAPEPGESIVFCTEYCGTSHSDMTAKVIVHEEGEFENWLADNAGGGGMPEDLAPAEWGEQLAQEWACSTCHSADGSDMTGPTWQGLFGHEVQLSDGSTVTADENYIRESILEPGAKVVDGYPNVMNTYQGQLNDEQINAIIEYIKTLK</sequence>
<dbReference type="PANTHER" id="PTHR22888">
    <property type="entry name" value="CYTOCHROME C OXIDASE, SUBUNIT II"/>
    <property type="match status" value="1"/>
</dbReference>
<keyword evidence="13 18" id="KW-0472">Membrane</keyword>
<dbReference type="InterPro" id="IPR001505">
    <property type="entry name" value="Copper_CuA"/>
</dbReference>
<evidence type="ECO:0000256" key="11">
    <source>
        <dbReference type="ARBA" id="ARBA00023004"/>
    </source>
</evidence>
<dbReference type="NCBIfam" id="TIGR02866">
    <property type="entry name" value="CoxB"/>
    <property type="match status" value="1"/>
</dbReference>
<dbReference type="RefSeq" id="WP_073060275.1">
    <property type="nucleotide sequence ID" value="NZ_FQUS01000004.1"/>
</dbReference>
<feature type="domain" description="Cytochrome c" evidence="21">
    <location>
        <begin position="221"/>
        <end position="316"/>
    </location>
</feature>
<evidence type="ECO:0000256" key="13">
    <source>
        <dbReference type="ARBA" id="ARBA00023136"/>
    </source>
</evidence>
<evidence type="ECO:0000259" key="20">
    <source>
        <dbReference type="PROSITE" id="PS50999"/>
    </source>
</evidence>
<keyword evidence="4 15" id="KW-0349">Heme</keyword>
<evidence type="ECO:0000256" key="15">
    <source>
        <dbReference type="PROSITE-ProRule" id="PRU00433"/>
    </source>
</evidence>
<keyword evidence="12 17" id="KW-0186">Copper</keyword>
<comment type="subcellular location">
    <subcellularLocation>
        <location evidence="16">Cell membrane</location>
        <topology evidence="16">Multi-pass membrane protein</topology>
    </subcellularLocation>
    <subcellularLocation>
        <location evidence="1">Membrane</location>
        <topology evidence="1">Multi-pass membrane protein</topology>
    </subcellularLocation>
</comment>
<evidence type="ECO:0000256" key="5">
    <source>
        <dbReference type="ARBA" id="ARBA00022660"/>
    </source>
</evidence>
<evidence type="ECO:0000256" key="16">
    <source>
        <dbReference type="RuleBase" id="RU000456"/>
    </source>
</evidence>
<comment type="cofactor">
    <cofactor evidence="17">
        <name>Cu cation</name>
        <dbReference type="ChEBI" id="CHEBI:23378"/>
    </cofactor>
    <text evidence="17">Binds a copper A center.</text>
</comment>